<feature type="transmembrane region" description="Helical" evidence="1">
    <location>
        <begin position="81"/>
        <end position="101"/>
    </location>
</feature>
<feature type="transmembrane region" description="Helical" evidence="1">
    <location>
        <begin position="108"/>
        <end position="129"/>
    </location>
</feature>
<dbReference type="Proteomes" id="UP000297966">
    <property type="component" value="Unassembled WGS sequence"/>
</dbReference>
<keyword evidence="1" id="KW-0812">Transmembrane</keyword>
<feature type="transmembrane region" description="Helical" evidence="1">
    <location>
        <begin position="57"/>
        <end position="75"/>
    </location>
</feature>
<organism evidence="2 3">
    <name type="scientific">Bradyrhizobium niftali</name>
    <dbReference type="NCBI Taxonomy" id="2560055"/>
    <lineage>
        <taxon>Bacteria</taxon>
        <taxon>Pseudomonadati</taxon>
        <taxon>Pseudomonadota</taxon>
        <taxon>Alphaproteobacteria</taxon>
        <taxon>Hyphomicrobiales</taxon>
        <taxon>Nitrobacteraceae</taxon>
        <taxon>Bradyrhizobium</taxon>
    </lineage>
</organism>
<reference evidence="2 3" key="1">
    <citation type="submission" date="2019-03" db="EMBL/GenBank/DDBJ databases">
        <title>Bradyrhizobium diversity isolated from nodules of Chamaecrista fasciculata.</title>
        <authorList>
            <person name="Klepa M.S."/>
            <person name="Urquiaga M.O."/>
            <person name="Hungria M."/>
            <person name="Delamuta J.R."/>
        </authorList>
    </citation>
    <scope>NUCLEOTIDE SEQUENCE [LARGE SCALE GENOMIC DNA]</scope>
    <source>
        <strain evidence="2 3">CNPSo 3448</strain>
    </source>
</reference>
<dbReference type="OrthoDB" id="8232231at2"/>
<dbReference type="EMBL" id="SPQT01000018">
    <property type="protein sequence ID" value="TFV44523.1"/>
    <property type="molecule type" value="Genomic_DNA"/>
</dbReference>
<gene>
    <name evidence="2" type="ORF">E4K65_28010</name>
</gene>
<evidence type="ECO:0008006" key="4">
    <source>
        <dbReference type="Google" id="ProtNLM"/>
    </source>
</evidence>
<name>A0A4Y9LR77_9BRAD</name>
<comment type="caution">
    <text evidence="2">The sequence shown here is derived from an EMBL/GenBank/DDBJ whole genome shotgun (WGS) entry which is preliminary data.</text>
</comment>
<protein>
    <recommendedName>
        <fullName evidence="4">DUF2306 domain-containing protein</fullName>
    </recommendedName>
</protein>
<evidence type="ECO:0000256" key="1">
    <source>
        <dbReference type="SAM" id="Phobius"/>
    </source>
</evidence>
<evidence type="ECO:0000313" key="3">
    <source>
        <dbReference type="Proteomes" id="UP000297966"/>
    </source>
</evidence>
<proteinExistence type="predicted"/>
<accession>A0A4Y9LR77</accession>
<feature type="transmembrane region" description="Helical" evidence="1">
    <location>
        <begin position="20"/>
        <end position="45"/>
    </location>
</feature>
<evidence type="ECO:0000313" key="2">
    <source>
        <dbReference type="EMBL" id="TFV44523.1"/>
    </source>
</evidence>
<keyword evidence="1" id="KW-1133">Transmembrane helix</keyword>
<keyword evidence="3" id="KW-1185">Reference proteome</keyword>
<dbReference type="RefSeq" id="WP_135176864.1">
    <property type="nucleotide sequence ID" value="NZ_SPQT01000018.1"/>
</dbReference>
<dbReference type="AlphaFoldDB" id="A0A4Y9LR77"/>
<keyword evidence="1" id="KW-0472">Membrane</keyword>
<sequence>MADGITVVAGIPIPSTSPAFLVGVAFHVVVGIACIVVGVLAMLSTKGRGRHSSFGTTYYWCLLAVFLSASVLAAVRWTEDYHLFILGVLSFGAASGGRLALRRRWWKSVYLHVIEMGSSYVLVLTAFYVHNGKNLPVWQELPETAFWKS</sequence>